<dbReference type="InterPro" id="IPR027417">
    <property type="entry name" value="P-loop_NTPase"/>
</dbReference>
<evidence type="ECO:0000256" key="2">
    <source>
        <dbReference type="ARBA" id="ARBA00022840"/>
    </source>
</evidence>
<organism evidence="4 5">
    <name type="scientific">Candidatus Intestinimonas pullistercoris</name>
    <dbReference type="NCBI Taxonomy" id="2838623"/>
    <lineage>
        <taxon>Bacteria</taxon>
        <taxon>Bacillati</taxon>
        <taxon>Bacillota</taxon>
        <taxon>Clostridia</taxon>
        <taxon>Eubacteriales</taxon>
        <taxon>Intestinimonas</taxon>
    </lineage>
</organism>
<dbReference type="GO" id="GO:0005524">
    <property type="term" value="F:ATP binding"/>
    <property type="evidence" value="ECO:0007669"/>
    <property type="project" value="UniProtKB-KW"/>
</dbReference>
<dbReference type="PROSITE" id="PS00211">
    <property type="entry name" value="ABC_TRANSPORTER_1"/>
    <property type="match status" value="1"/>
</dbReference>
<dbReference type="InterPro" id="IPR003593">
    <property type="entry name" value="AAA+_ATPase"/>
</dbReference>
<dbReference type="InterPro" id="IPR050334">
    <property type="entry name" value="Molybdenum_import_ModC"/>
</dbReference>
<comment type="caution">
    <text evidence="4">The sequence shown here is derived from an EMBL/GenBank/DDBJ whole genome shotgun (WGS) entry which is preliminary data.</text>
</comment>
<dbReference type="AlphaFoldDB" id="A0A9D2NZ87"/>
<feature type="domain" description="ABC transporter" evidence="3">
    <location>
        <begin position="2"/>
        <end position="232"/>
    </location>
</feature>
<dbReference type="EMBL" id="DWWJ01000112">
    <property type="protein sequence ID" value="HJC41192.1"/>
    <property type="molecule type" value="Genomic_DNA"/>
</dbReference>
<dbReference type="InterPro" id="IPR017871">
    <property type="entry name" value="ABC_transporter-like_CS"/>
</dbReference>
<evidence type="ECO:0000313" key="4">
    <source>
        <dbReference type="EMBL" id="HJC41192.1"/>
    </source>
</evidence>
<reference evidence="4" key="1">
    <citation type="journal article" date="2021" name="PeerJ">
        <title>Extensive microbial diversity within the chicken gut microbiome revealed by metagenomics and culture.</title>
        <authorList>
            <person name="Gilroy R."/>
            <person name="Ravi A."/>
            <person name="Getino M."/>
            <person name="Pursley I."/>
            <person name="Horton D.L."/>
            <person name="Alikhan N.F."/>
            <person name="Baker D."/>
            <person name="Gharbi K."/>
            <person name="Hall N."/>
            <person name="Watson M."/>
            <person name="Adriaenssens E.M."/>
            <person name="Foster-Nyarko E."/>
            <person name="Jarju S."/>
            <person name="Secka A."/>
            <person name="Antonio M."/>
            <person name="Oren A."/>
            <person name="Chaudhuri R.R."/>
            <person name="La Ragione R."/>
            <person name="Hildebrand F."/>
            <person name="Pallen M.J."/>
        </authorList>
    </citation>
    <scope>NUCLEOTIDE SEQUENCE</scope>
    <source>
        <strain evidence="4">CHK186-1790</strain>
    </source>
</reference>
<dbReference type="GO" id="GO:0016887">
    <property type="term" value="F:ATP hydrolysis activity"/>
    <property type="evidence" value="ECO:0007669"/>
    <property type="project" value="InterPro"/>
</dbReference>
<gene>
    <name evidence="4" type="ORF">H9701_06535</name>
</gene>
<dbReference type="Pfam" id="PF00005">
    <property type="entry name" value="ABC_tran"/>
    <property type="match status" value="1"/>
</dbReference>
<evidence type="ECO:0000259" key="3">
    <source>
        <dbReference type="PROSITE" id="PS50893"/>
    </source>
</evidence>
<dbReference type="InterPro" id="IPR003439">
    <property type="entry name" value="ABC_transporter-like_ATP-bd"/>
</dbReference>
<dbReference type="PANTHER" id="PTHR43514:SF1">
    <property type="entry name" value="SULFATE_THIOSULFATE IMPORT ATP-BINDING PROTEIN CYSA"/>
    <property type="match status" value="1"/>
</dbReference>
<proteinExistence type="predicted"/>
<keyword evidence="1" id="KW-0547">Nucleotide-binding</keyword>
<dbReference type="Gene3D" id="3.40.50.300">
    <property type="entry name" value="P-loop containing nucleotide triphosphate hydrolases"/>
    <property type="match status" value="1"/>
</dbReference>
<accession>A0A9D2NZ87</accession>
<dbReference type="PROSITE" id="PS50893">
    <property type="entry name" value="ABC_TRANSPORTER_2"/>
    <property type="match status" value="1"/>
</dbReference>
<sequence>MSLLVEIRKDFGSFRLDVSFQAEAGALTGVLGASGCGKSLTLKCVAGIEKPDQGHIELDGRVLFDSARRIDLPPQKRRVGYLFQHYALFPHMTVEQNVAVGVRDRRQRKETAARLLQALRLEDCRGKYPRQLSGGQQQRAALARILASEPEVLLLDEPFSALDSYLKWQVELELAQTLEHFSGPVLFVTHDRDEVRRLCRQVCVLDQGRSQPLQPVETLFRAPRTLSACLLSGCRNVSRARPAGEGRVEALDWGITLAVDPPLPEGLSHVGIQAGSLRLTEGPGPNRLLCPVERAVEETASTVLLLRTPGGPRPEALLRLELDRVAWTALGQPAQLWVELPPQHLLPLTRN</sequence>
<dbReference type="SMART" id="SM00382">
    <property type="entry name" value="AAA"/>
    <property type="match status" value="1"/>
</dbReference>
<name>A0A9D2NZ87_9FIRM</name>
<dbReference type="SUPFAM" id="SSF52540">
    <property type="entry name" value="P-loop containing nucleoside triphosphate hydrolases"/>
    <property type="match status" value="1"/>
</dbReference>
<evidence type="ECO:0000313" key="5">
    <source>
        <dbReference type="Proteomes" id="UP000823882"/>
    </source>
</evidence>
<reference evidence="4" key="2">
    <citation type="submission" date="2021-04" db="EMBL/GenBank/DDBJ databases">
        <authorList>
            <person name="Gilroy R."/>
        </authorList>
    </citation>
    <scope>NUCLEOTIDE SEQUENCE</scope>
    <source>
        <strain evidence="4">CHK186-1790</strain>
    </source>
</reference>
<dbReference type="Proteomes" id="UP000823882">
    <property type="component" value="Unassembled WGS sequence"/>
</dbReference>
<evidence type="ECO:0000256" key="1">
    <source>
        <dbReference type="ARBA" id="ARBA00022741"/>
    </source>
</evidence>
<keyword evidence="2 4" id="KW-0067">ATP-binding</keyword>
<protein>
    <submittedName>
        <fullName evidence="4">ATP-binding cassette domain-containing protein</fullName>
    </submittedName>
</protein>
<dbReference type="PANTHER" id="PTHR43514">
    <property type="entry name" value="ABC TRANSPORTER I FAMILY MEMBER 10"/>
    <property type="match status" value="1"/>
</dbReference>